<dbReference type="InterPro" id="IPR036695">
    <property type="entry name" value="Arg-tRNA-synth_N_sf"/>
</dbReference>
<evidence type="ECO:0000259" key="13">
    <source>
        <dbReference type="SMART" id="SM00836"/>
    </source>
</evidence>
<dbReference type="InterPro" id="IPR001278">
    <property type="entry name" value="Arg-tRNA-ligase"/>
</dbReference>
<keyword evidence="7 11" id="KW-0067">ATP-binding</keyword>
<evidence type="ECO:0000256" key="10">
    <source>
        <dbReference type="ARBA" id="ARBA00049339"/>
    </source>
</evidence>
<dbReference type="Pfam" id="PF05746">
    <property type="entry name" value="DALR_1"/>
    <property type="match status" value="1"/>
</dbReference>
<dbReference type="CDD" id="cd07956">
    <property type="entry name" value="Anticodon_Ia_Arg"/>
    <property type="match status" value="1"/>
</dbReference>
<evidence type="ECO:0000256" key="9">
    <source>
        <dbReference type="ARBA" id="ARBA00023146"/>
    </source>
</evidence>
<evidence type="ECO:0000313" key="16">
    <source>
        <dbReference type="Proteomes" id="UP000244906"/>
    </source>
</evidence>
<dbReference type="EMBL" id="QDDL01000002">
    <property type="protein sequence ID" value="PVZ70602.1"/>
    <property type="molecule type" value="Genomic_DNA"/>
</dbReference>
<dbReference type="AlphaFoldDB" id="A0A2V1H2D2"/>
<dbReference type="SUPFAM" id="SSF52374">
    <property type="entry name" value="Nucleotidylyl transferase"/>
    <property type="match status" value="1"/>
</dbReference>
<dbReference type="SUPFAM" id="SSF47323">
    <property type="entry name" value="Anticodon-binding domain of a subclass of class I aminoacyl-tRNA synthetases"/>
    <property type="match status" value="1"/>
</dbReference>
<dbReference type="SUPFAM" id="SSF55190">
    <property type="entry name" value="Arginyl-tRNA synthetase (ArgRS), N-terminal 'additional' domain"/>
    <property type="match status" value="1"/>
</dbReference>
<evidence type="ECO:0000256" key="12">
    <source>
        <dbReference type="RuleBase" id="RU363038"/>
    </source>
</evidence>
<comment type="subcellular location">
    <subcellularLocation>
        <location evidence="1 11">Cytoplasm</location>
    </subcellularLocation>
</comment>
<dbReference type="FunFam" id="3.40.50.620:FF:000030">
    <property type="entry name" value="Arginine--tRNA ligase"/>
    <property type="match status" value="1"/>
</dbReference>
<dbReference type="Pfam" id="PF00750">
    <property type="entry name" value="tRNA-synt_1d"/>
    <property type="match status" value="1"/>
</dbReference>
<evidence type="ECO:0000256" key="2">
    <source>
        <dbReference type="ARBA" id="ARBA00005594"/>
    </source>
</evidence>
<evidence type="ECO:0000256" key="4">
    <source>
        <dbReference type="ARBA" id="ARBA00022490"/>
    </source>
</evidence>
<evidence type="ECO:0000313" key="15">
    <source>
        <dbReference type="EMBL" id="PVZ70602.1"/>
    </source>
</evidence>
<keyword evidence="16" id="KW-1185">Reference proteome</keyword>
<comment type="catalytic activity">
    <reaction evidence="10 11">
        <text>tRNA(Arg) + L-arginine + ATP = L-arginyl-tRNA(Arg) + AMP + diphosphate</text>
        <dbReference type="Rhea" id="RHEA:20301"/>
        <dbReference type="Rhea" id="RHEA-COMP:9658"/>
        <dbReference type="Rhea" id="RHEA-COMP:9673"/>
        <dbReference type="ChEBI" id="CHEBI:30616"/>
        <dbReference type="ChEBI" id="CHEBI:32682"/>
        <dbReference type="ChEBI" id="CHEBI:33019"/>
        <dbReference type="ChEBI" id="CHEBI:78442"/>
        <dbReference type="ChEBI" id="CHEBI:78513"/>
        <dbReference type="ChEBI" id="CHEBI:456215"/>
        <dbReference type="EC" id="6.1.1.19"/>
    </reaction>
</comment>
<dbReference type="FunFam" id="1.10.730.10:FF:000008">
    <property type="entry name" value="Arginine--tRNA ligase"/>
    <property type="match status" value="1"/>
</dbReference>
<dbReference type="GO" id="GO:0005737">
    <property type="term" value="C:cytoplasm"/>
    <property type="evidence" value="ECO:0007669"/>
    <property type="project" value="UniProtKB-SubCell"/>
</dbReference>
<dbReference type="InterPro" id="IPR035684">
    <property type="entry name" value="ArgRS_core"/>
</dbReference>
<dbReference type="Gene3D" id="1.10.730.10">
    <property type="entry name" value="Isoleucyl-tRNA Synthetase, Domain 1"/>
    <property type="match status" value="1"/>
</dbReference>
<evidence type="ECO:0000256" key="6">
    <source>
        <dbReference type="ARBA" id="ARBA00022741"/>
    </source>
</evidence>
<feature type="short sequence motif" description="'HIGH' region" evidence="11">
    <location>
        <begin position="120"/>
        <end position="130"/>
    </location>
</feature>
<dbReference type="Pfam" id="PF03485">
    <property type="entry name" value="Arg_tRNA_synt_N"/>
    <property type="match status" value="1"/>
</dbReference>
<name>A0A2V1H2D2_9GAMM</name>
<dbReference type="Gene3D" id="3.40.50.620">
    <property type="entry name" value="HUPs"/>
    <property type="match status" value="1"/>
</dbReference>
<feature type="domain" description="Arginyl tRNA synthetase N-terminal" evidence="14">
    <location>
        <begin position="1"/>
        <end position="87"/>
    </location>
</feature>
<accession>A0A2V1H2D2</accession>
<dbReference type="PROSITE" id="PS00178">
    <property type="entry name" value="AA_TRNA_LIGASE_I"/>
    <property type="match status" value="1"/>
</dbReference>
<keyword evidence="8 11" id="KW-0648">Protein biosynthesis</keyword>
<evidence type="ECO:0000256" key="7">
    <source>
        <dbReference type="ARBA" id="ARBA00022840"/>
    </source>
</evidence>
<dbReference type="GO" id="GO:0005524">
    <property type="term" value="F:ATP binding"/>
    <property type="evidence" value="ECO:0007669"/>
    <property type="project" value="UniProtKB-UniRule"/>
</dbReference>
<keyword evidence="9 11" id="KW-0030">Aminoacyl-tRNA synthetase</keyword>
<dbReference type="InterPro" id="IPR005148">
    <property type="entry name" value="Arg-tRNA-synth_N"/>
</dbReference>
<evidence type="ECO:0000256" key="5">
    <source>
        <dbReference type="ARBA" id="ARBA00022598"/>
    </source>
</evidence>
<dbReference type="InterPro" id="IPR009080">
    <property type="entry name" value="tRNAsynth_Ia_anticodon-bd"/>
</dbReference>
<keyword evidence="4 11" id="KW-0963">Cytoplasm</keyword>
<sequence length="574" mass="63540">MNIRRYLEQKVSQAMVAAGLPEGSNPAVRPSARANFGDYQANGIMGAAKKLKTNPRDLANKVLESLDLSAEAEKIEVAGPGFINIHLKPEWLASLLESDERLGIAKTDQPQTVVVDYSAPNVAKEMHVGHLRSAIIGDAMVRTLEFLGHKVIRQNHIGDWGTQFGMLIAFIEEQQAEVSEMDLSQLVKLYQAAKKRFDDDAAFATKARDYVVRLQGGDEGFRKIWKQLVDITLKQNQGVYDRLNVSLTPADACGESFYNDRLASTVSTLQEKGMAVESQGAQVVFVEEFNNKDGDPLGVIIQKSDGGYLYATTDLAAINYRTGELNVDRIIYYVDSRQAQHLESVYLIARKAGFAKPETQLQHHPFGMMMGDDGRPFKTRSGENVKLADLLDEAEVRAAKAVAEKSTDLSDEEKAAVTQAIAMGAVKYADLSKNRTSDYVFSWDSMLSFEGNTAPYMLYAYTRVCSIFRKADIEMASLTGTPSIIEPQEKTLALNLARFEEAVEILSEEGVPHMLCNYLYELAGSYMSFYEACPVNKDDVAADVKQSRLLLCKRTADTLKQGLSLLGINVVEKM</sequence>
<comment type="similarity">
    <text evidence="2 11 12">Belongs to the class-I aminoacyl-tRNA synthetase family.</text>
</comment>
<dbReference type="PRINTS" id="PR01038">
    <property type="entry name" value="TRNASYNTHARG"/>
</dbReference>
<dbReference type="InterPro" id="IPR008909">
    <property type="entry name" value="DALR_anticod-bd"/>
</dbReference>
<dbReference type="NCBIfam" id="TIGR00456">
    <property type="entry name" value="argS"/>
    <property type="match status" value="1"/>
</dbReference>
<dbReference type="Proteomes" id="UP000244906">
    <property type="component" value="Unassembled WGS sequence"/>
</dbReference>
<evidence type="ECO:0000256" key="8">
    <source>
        <dbReference type="ARBA" id="ARBA00022917"/>
    </source>
</evidence>
<dbReference type="HAMAP" id="MF_00123">
    <property type="entry name" value="Arg_tRNA_synth"/>
    <property type="match status" value="1"/>
</dbReference>
<evidence type="ECO:0000256" key="11">
    <source>
        <dbReference type="HAMAP-Rule" id="MF_00123"/>
    </source>
</evidence>
<dbReference type="EC" id="6.1.1.19" evidence="11"/>
<protein>
    <recommendedName>
        <fullName evidence="11">Arginine--tRNA ligase</fullName>
        <ecNumber evidence="11">6.1.1.19</ecNumber>
    </recommendedName>
    <alternativeName>
        <fullName evidence="11">Arginyl-tRNA synthetase</fullName>
        <shortName evidence="11">ArgRS</shortName>
    </alternativeName>
</protein>
<evidence type="ECO:0000259" key="14">
    <source>
        <dbReference type="SMART" id="SM01016"/>
    </source>
</evidence>
<evidence type="ECO:0000256" key="3">
    <source>
        <dbReference type="ARBA" id="ARBA00011245"/>
    </source>
</evidence>
<organism evidence="15 16">
    <name type="scientific">Pelagibaculum spongiae</name>
    <dbReference type="NCBI Taxonomy" id="2080658"/>
    <lineage>
        <taxon>Bacteria</taxon>
        <taxon>Pseudomonadati</taxon>
        <taxon>Pseudomonadota</taxon>
        <taxon>Gammaproteobacteria</taxon>
        <taxon>Oceanospirillales</taxon>
        <taxon>Pelagibaculum</taxon>
    </lineage>
</organism>
<dbReference type="InterPro" id="IPR001412">
    <property type="entry name" value="aa-tRNA-synth_I_CS"/>
</dbReference>
<dbReference type="SMART" id="SM00836">
    <property type="entry name" value="DALR_1"/>
    <property type="match status" value="1"/>
</dbReference>
<reference evidence="15 16" key="1">
    <citation type="submission" date="2018-04" db="EMBL/GenBank/DDBJ databases">
        <title>Thalassorhabdus spongiae gen. nov., sp. nov., isolated from a marine sponge in South-West Iceland.</title>
        <authorList>
            <person name="Knobloch S."/>
            <person name="Daussin A."/>
            <person name="Johannsson R."/>
            <person name="Marteinsson V.T."/>
        </authorList>
    </citation>
    <scope>NUCLEOTIDE SEQUENCE [LARGE SCALE GENOMIC DNA]</scope>
    <source>
        <strain evidence="15 16">Hp12</strain>
    </source>
</reference>
<dbReference type="RefSeq" id="WP_116686673.1">
    <property type="nucleotide sequence ID" value="NZ_CAWNYD010000002.1"/>
</dbReference>
<dbReference type="SMART" id="SM01016">
    <property type="entry name" value="Arg_tRNA_synt_N"/>
    <property type="match status" value="1"/>
</dbReference>
<comment type="caution">
    <text evidence="15">The sequence shown here is derived from an EMBL/GenBank/DDBJ whole genome shotgun (WGS) entry which is preliminary data.</text>
</comment>
<feature type="domain" description="DALR anticodon binding" evidence="13">
    <location>
        <begin position="457"/>
        <end position="574"/>
    </location>
</feature>
<dbReference type="InterPro" id="IPR014729">
    <property type="entry name" value="Rossmann-like_a/b/a_fold"/>
</dbReference>
<dbReference type="CDD" id="cd00671">
    <property type="entry name" value="ArgRS_core"/>
    <property type="match status" value="1"/>
</dbReference>
<keyword evidence="6 11" id="KW-0547">Nucleotide-binding</keyword>
<dbReference type="GO" id="GO:0004814">
    <property type="term" value="F:arginine-tRNA ligase activity"/>
    <property type="evidence" value="ECO:0007669"/>
    <property type="project" value="UniProtKB-UniRule"/>
</dbReference>
<keyword evidence="5 11" id="KW-0436">Ligase</keyword>
<dbReference type="PANTHER" id="PTHR11956:SF5">
    <property type="entry name" value="ARGININE--TRNA LIGASE, CYTOPLASMIC"/>
    <property type="match status" value="1"/>
</dbReference>
<comment type="subunit">
    <text evidence="3 11">Monomer.</text>
</comment>
<gene>
    <name evidence="11" type="primary">argS</name>
    <name evidence="15" type="ORF">DC094_08465</name>
</gene>
<evidence type="ECO:0000256" key="1">
    <source>
        <dbReference type="ARBA" id="ARBA00004496"/>
    </source>
</evidence>
<dbReference type="PANTHER" id="PTHR11956">
    <property type="entry name" value="ARGINYL-TRNA SYNTHETASE"/>
    <property type="match status" value="1"/>
</dbReference>
<dbReference type="Gene3D" id="3.30.1360.70">
    <property type="entry name" value="Arginyl tRNA synthetase N-terminal domain"/>
    <property type="match status" value="1"/>
</dbReference>
<proteinExistence type="inferred from homology"/>
<dbReference type="GO" id="GO:0006420">
    <property type="term" value="P:arginyl-tRNA aminoacylation"/>
    <property type="evidence" value="ECO:0007669"/>
    <property type="project" value="UniProtKB-UniRule"/>
</dbReference>
<dbReference type="OrthoDB" id="9803211at2"/>